<dbReference type="Gene3D" id="3.40.30.10">
    <property type="entry name" value="Glutaredoxin"/>
    <property type="match status" value="1"/>
</dbReference>
<keyword evidence="4" id="KW-1185">Reference proteome</keyword>
<proteinExistence type="predicted"/>
<name>A0ABU5C8Z8_9BACI</name>
<evidence type="ECO:0000313" key="4">
    <source>
        <dbReference type="Proteomes" id="UP001281447"/>
    </source>
</evidence>
<dbReference type="Pfam" id="PF01323">
    <property type="entry name" value="DSBA"/>
    <property type="match status" value="1"/>
</dbReference>
<dbReference type="InterPro" id="IPR036249">
    <property type="entry name" value="Thioredoxin-like_sf"/>
</dbReference>
<gene>
    <name evidence="3" type="ORF">RWE15_13750</name>
</gene>
<evidence type="ECO:0000259" key="2">
    <source>
        <dbReference type="Pfam" id="PF01323"/>
    </source>
</evidence>
<protein>
    <submittedName>
        <fullName evidence="3">DsbA family oxidoreductase</fullName>
    </submittedName>
</protein>
<dbReference type="Proteomes" id="UP001281447">
    <property type="component" value="Unassembled WGS sequence"/>
</dbReference>
<dbReference type="CDD" id="cd03024">
    <property type="entry name" value="DsbA_FrnE"/>
    <property type="match status" value="1"/>
</dbReference>
<dbReference type="PANTHER" id="PTHR13887:SF41">
    <property type="entry name" value="THIOREDOXIN SUPERFAMILY PROTEIN"/>
    <property type="match status" value="1"/>
</dbReference>
<evidence type="ECO:0000313" key="3">
    <source>
        <dbReference type="EMBL" id="MDY0395293.1"/>
    </source>
</evidence>
<organism evidence="3 4">
    <name type="scientific">Tigheibacillus halophilus</name>
    <dbReference type="NCBI Taxonomy" id="361280"/>
    <lineage>
        <taxon>Bacteria</taxon>
        <taxon>Bacillati</taxon>
        <taxon>Bacillota</taxon>
        <taxon>Bacilli</taxon>
        <taxon>Bacillales</taxon>
        <taxon>Bacillaceae</taxon>
        <taxon>Tigheibacillus</taxon>
    </lineage>
</organism>
<dbReference type="InterPro" id="IPR001853">
    <property type="entry name" value="DSBA-like_thioredoxin_dom"/>
</dbReference>
<dbReference type="RefSeq" id="WP_390356187.1">
    <property type="nucleotide sequence ID" value="NZ_JBHUIZ010000012.1"/>
</dbReference>
<dbReference type="EMBL" id="JAWDIP010000003">
    <property type="protein sequence ID" value="MDY0395293.1"/>
    <property type="molecule type" value="Genomic_DNA"/>
</dbReference>
<dbReference type="PANTHER" id="PTHR13887">
    <property type="entry name" value="GLUTATHIONE S-TRANSFERASE KAPPA"/>
    <property type="match status" value="1"/>
</dbReference>
<dbReference type="SUPFAM" id="SSF52833">
    <property type="entry name" value="Thioredoxin-like"/>
    <property type="match status" value="1"/>
</dbReference>
<comment type="caution">
    <text evidence="3">The sequence shown here is derived from an EMBL/GenBank/DDBJ whole genome shotgun (WGS) entry which is preliminary data.</text>
</comment>
<feature type="region of interest" description="Disordered" evidence="1">
    <location>
        <begin position="211"/>
        <end position="242"/>
    </location>
</feature>
<evidence type="ECO:0000256" key="1">
    <source>
        <dbReference type="SAM" id="MobiDB-lite"/>
    </source>
</evidence>
<reference evidence="3 4" key="1">
    <citation type="submission" date="2023-10" db="EMBL/GenBank/DDBJ databases">
        <title>Virgibacillus halophilus 5B73C genome.</title>
        <authorList>
            <person name="Miliotis G."/>
            <person name="Sengupta P."/>
            <person name="Hameed A."/>
            <person name="Chuvochina M."/>
            <person name="Mcdonagh F."/>
            <person name="Simpson A.C."/>
            <person name="Singh N.K."/>
            <person name="Rekha P.D."/>
            <person name="Raman K."/>
            <person name="Hugenholtz P."/>
            <person name="Venkateswaran K."/>
        </authorList>
    </citation>
    <scope>NUCLEOTIDE SEQUENCE [LARGE SCALE GENOMIC DNA]</scope>
    <source>
        <strain evidence="3 4">5B73C</strain>
    </source>
</reference>
<feature type="compositionally biased region" description="Polar residues" evidence="1">
    <location>
        <begin position="218"/>
        <end position="230"/>
    </location>
</feature>
<accession>A0ABU5C8Z8</accession>
<feature type="domain" description="DSBA-like thioredoxin" evidence="2">
    <location>
        <begin position="3"/>
        <end position="204"/>
    </location>
</feature>
<sequence length="242" mass="27566">MKIEIWSDYVCPFCYIGEHRLAKALDDFPNKDNVKIEFKCYELDPNAKHMPDGDYYSMLANKLGITSEQAKQSSENLAEQAAELGLDYRFDKMKPTNTFDAHRLAKYAEKIGKGKEMVEALFYAYFTEGKLISDHDELTELAETVGMEKEDAVSVLACNEKGRRVREDEEQAREIGVQGVPFFVFNEKYAVSGAQPPEVFKQVLEKVEEEEQAKPHLQTLTPDGSETTYCTDEGCEIKRDQS</sequence>